<sequence length="269" mass="29476">MKNNSLMIIFFAFLLVIIGGGLFAILTKEGGGTAVSTSNTVAEKVTKPQIDVGQETQAEDNLVPTGWKAYSNADLKFSINYPKTVYSANGSCEKVVEGSNTSYRPKTAQVPVKIFEDTGGIFVAPEFTYELSAPTTVNNVTYFDSCEKKSTTLAGLKTEQKSWHIIAKPVPTKTDLEKFVQEQFGTGCSVGTMTSTAANNKVYDVKIEGDGKDVSETLCGINYIYVLKYVPEAKMVYTYNIGQAYSFSKDPGGSEYYDDEMNQSFHPIF</sequence>
<name>A0A3D0ZQ20_UNCKA</name>
<gene>
    <name evidence="1" type="ORF">DEP93_02415</name>
</gene>
<evidence type="ECO:0000313" key="2">
    <source>
        <dbReference type="Proteomes" id="UP000263336"/>
    </source>
</evidence>
<proteinExistence type="predicted"/>
<comment type="caution">
    <text evidence="1">The sequence shown here is derived from an EMBL/GenBank/DDBJ whole genome shotgun (WGS) entry which is preliminary data.</text>
</comment>
<dbReference type="EMBL" id="DOZN01000016">
    <property type="protein sequence ID" value="HCC42299.1"/>
    <property type="molecule type" value="Genomic_DNA"/>
</dbReference>
<dbReference type="Proteomes" id="UP000263336">
    <property type="component" value="Unassembled WGS sequence"/>
</dbReference>
<protein>
    <submittedName>
        <fullName evidence="1">Uncharacterized protein</fullName>
    </submittedName>
</protein>
<dbReference type="AlphaFoldDB" id="A0A3D0ZQ20"/>
<organism evidence="1 2">
    <name type="scientific">candidate division WWE3 bacterium</name>
    <dbReference type="NCBI Taxonomy" id="2053526"/>
    <lineage>
        <taxon>Bacteria</taxon>
        <taxon>Katanobacteria</taxon>
    </lineage>
</organism>
<evidence type="ECO:0000313" key="1">
    <source>
        <dbReference type="EMBL" id="HCC42299.1"/>
    </source>
</evidence>
<reference evidence="1 2" key="1">
    <citation type="journal article" date="2018" name="Nat. Biotechnol.">
        <title>A standardized bacterial taxonomy based on genome phylogeny substantially revises the tree of life.</title>
        <authorList>
            <person name="Parks D.H."/>
            <person name="Chuvochina M."/>
            <person name="Waite D.W."/>
            <person name="Rinke C."/>
            <person name="Skarshewski A."/>
            <person name="Chaumeil P.A."/>
            <person name="Hugenholtz P."/>
        </authorList>
    </citation>
    <scope>NUCLEOTIDE SEQUENCE [LARGE SCALE GENOMIC DNA]</scope>
    <source>
        <strain evidence="1">UBA11701</strain>
    </source>
</reference>
<accession>A0A3D0ZQ20</accession>